<dbReference type="AlphaFoldDB" id="A0A3B0V7R6"/>
<dbReference type="PANTHER" id="PTHR18964">
    <property type="entry name" value="ROK (REPRESSOR, ORF, KINASE) FAMILY"/>
    <property type="match status" value="1"/>
</dbReference>
<evidence type="ECO:0000313" key="1">
    <source>
        <dbReference type="EMBL" id="VAW27976.1"/>
    </source>
</evidence>
<sequence>MSREKTTILTLDAGGTNLVFSAVQNRQILKQKVHLPAPSENLEDFLKKVIHGFSELQQQVKVKARAISLCFPGPADYENGIIGDLENLPFFMDGIPLAKMLEEIFKIPVFINNDGDLFALGEAIEGYLREINRESKREFHNLLGVTLGTGFGGGIVVKGKLFGGDNSAAAEVNRMSNSLNRGQSVEEVLSIRGIRRLYAEASGMSVEKTPMPFDIFQIGLGKKDGNKEAAVEAWKIFGQVLGDALANAVSLTDSCVVIGGGLSGAYSLFLPTTLEQMNSTFQKSDGSRMPRMELTAYNWENTVEKAAFLKDESRILAVPFSDKTQIYYPQKKIAVGISRLGTSEAVAVGAYAFAVSKLGL</sequence>
<dbReference type="Gene3D" id="3.30.420.40">
    <property type="match status" value="2"/>
</dbReference>
<keyword evidence="1" id="KW-0418">Kinase</keyword>
<dbReference type="CDD" id="cd23763">
    <property type="entry name" value="ASKHA_ATPase_ROK"/>
    <property type="match status" value="1"/>
</dbReference>
<reference evidence="1" key="1">
    <citation type="submission" date="2018-06" db="EMBL/GenBank/DDBJ databases">
        <authorList>
            <person name="Zhirakovskaya E."/>
        </authorList>
    </citation>
    <scope>NUCLEOTIDE SEQUENCE</scope>
</reference>
<dbReference type="PANTHER" id="PTHR18964:SF149">
    <property type="entry name" value="BIFUNCTIONAL UDP-N-ACETYLGLUCOSAMINE 2-EPIMERASE_N-ACETYLMANNOSAMINE KINASE"/>
    <property type="match status" value="1"/>
</dbReference>
<dbReference type="EMBL" id="UOET01000181">
    <property type="protein sequence ID" value="VAW27976.1"/>
    <property type="molecule type" value="Genomic_DNA"/>
</dbReference>
<organism evidence="1">
    <name type="scientific">hydrothermal vent metagenome</name>
    <dbReference type="NCBI Taxonomy" id="652676"/>
    <lineage>
        <taxon>unclassified sequences</taxon>
        <taxon>metagenomes</taxon>
        <taxon>ecological metagenomes</taxon>
    </lineage>
</organism>
<name>A0A3B0V7R6_9ZZZZ</name>
<dbReference type="Pfam" id="PF00480">
    <property type="entry name" value="ROK"/>
    <property type="match status" value="1"/>
</dbReference>
<dbReference type="InterPro" id="IPR043129">
    <property type="entry name" value="ATPase_NBD"/>
</dbReference>
<keyword evidence="1" id="KW-0808">Transferase</keyword>
<dbReference type="InterPro" id="IPR000600">
    <property type="entry name" value="ROK"/>
</dbReference>
<accession>A0A3B0V7R6</accession>
<dbReference type="GO" id="GO:0016301">
    <property type="term" value="F:kinase activity"/>
    <property type="evidence" value="ECO:0007669"/>
    <property type="project" value="UniProtKB-KW"/>
</dbReference>
<dbReference type="SUPFAM" id="SSF53067">
    <property type="entry name" value="Actin-like ATPase domain"/>
    <property type="match status" value="1"/>
</dbReference>
<protein>
    <submittedName>
        <fullName evidence="1">ROK family sugar kinase or transcriptional regulator</fullName>
    </submittedName>
</protein>
<gene>
    <name evidence="1" type="ORF">MNBD_BACTEROID07-1693</name>
</gene>
<proteinExistence type="predicted"/>